<evidence type="ECO:0008006" key="3">
    <source>
        <dbReference type="Google" id="ProtNLM"/>
    </source>
</evidence>
<comment type="caution">
    <text evidence="2">The sequence shown here is derived from an EMBL/GenBank/DDBJ whole genome shotgun (WGS) entry which is preliminary data.</text>
</comment>
<evidence type="ECO:0000313" key="2">
    <source>
        <dbReference type="EMBL" id="MPN33821.1"/>
    </source>
</evidence>
<evidence type="ECO:0000256" key="1">
    <source>
        <dbReference type="SAM" id="Phobius"/>
    </source>
</evidence>
<sequence>MKLPKNRVSYGIAVLAAAFAAFFLLVWWSGSHSLCMVRTWTGLPCPGCGLGHAGLALLRGDLGASLKYHPLLIPVSVVLAMSLWKNNRHRLKWVYVALAITFIGLYAFRMAMYFPDGPYPMVCNPHNIVHKLYSLLTGGQL</sequence>
<feature type="transmembrane region" description="Helical" evidence="1">
    <location>
        <begin position="93"/>
        <end position="112"/>
    </location>
</feature>
<reference evidence="2" key="1">
    <citation type="submission" date="2019-08" db="EMBL/GenBank/DDBJ databases">
        <authorList>
            <person name="Kucharzyk K."/>
            <person name="Murdoch R.W."/>
            <person name="Higgins S."/>
            <person name="Loffler F."/>
        </authorList>
    </citation>
    <scope>NUCLEOTIDE SEQUENCE</scope>
</reference>
<dbReference type="InterPro" id="IPR021215">
    <property type="entry name" value="DUF2752"/>
</dbReference>
<keyword evidence="1" id="KW-0472">Membrane</keyword>
<accession>A0A645H475</accession>
<name>A0A645H475_9ZZZZ</name>
<feature type="transmembrane region" description="Helical" evidence="1">
    <location>
        <begin position="68"/>
        <end position="84"/>
    </location>
</feature>
<gene>
    <name evidence="2" type="ORF">SDC9_181313</name>
</gene>
<dbReference type="EMBL" id="VSSQ01086522">
    <property type="protein sequence ID" value="MPN33821.1"/>
    <property type="molecule type" value="Genomic_DNA"/>
</dbReference>
<keyword evidence="1" id="KW-1133">Transmembrane helix</keyword>
<dbReference type="AlphaFoldDB" id="A0A645H475"/>
<proteinExistence type="predicted"/>
<keyword evidence="1" id="KW-0812">Transmembrane</keyword>
<protein>
    <recommendedName>
        <fullName evidence="3">DUF2752 domain-containing protein</fullName>
    </recommendedName>
</protein>
<dbReference type="Pfam" id="PF10825">
    <property type="entry name" value="DUF2752"/>
    <property type="match status" value="1"/>
</dbReference>
<feature type="transmembrane region" description="Helical" evidence="1">
    <location>
        <begin position="12"/>
        <end position="30"/>
    </location>
</feature>
<organism evidence="2">
    <name type="scientific">bioreactor metagenome</name>
    <dbReference type="NCBI Taxonomy" id="1076179"/>
    <lineage>
        <taxon>unclassified sequences</taxon>
        <taxon>metagenomes</taxon>
        <taxon>ecological metagenomes</taxon>
    </lineage>
</organism>